<keyword evidence="2" id="KW-0812">Transmembrane</keyword>
<sequence>MRSAKLKFVILYIGKFEGKHVCVNILCRRFIPTFIILYLSIFFIFSASKPLIQQKQIAISGAGSRITPVSSSSSSGSGGTKSIKLSLNKLKEQRREKFASILEEDEDFGMSKETKEGI</sequence>
<dbReference type="AlphaFoldDB" id="A0A8T0A1B0"/>
<name>A0A8T0A1B0_9BILA</name>
<protein>
    <submittedName>
        <fullName evidence="3">Uncharacterized protein</fullName>
    </submittedName>
</protein>
<feature type="transmembrane region" description="Helical" evidence="2">
    <location>
        <begin position="21"/>
        <end position="45"/>
    </location>
</feature>
<evidence type="ECO:0000313" key="3">
    <source>
        <dbReference type="EMBL" id="KAF7639228.1"/>
    </source>
</evidence>
<dbReference type="Proteomes" id="UP000605970">
    <property type="component" value="Unassembled WGS sequence"/>
</dbReference>
<evidence type="ECO:0000313" key="4">
    <source>
        <dbReference type="Proteomes" id="UP000605970"/>
    </source>
</evidence>
<comment type="caution">
    <text evidence="3">The sequence shown here is derived from an EMBL/GenBank/DDBJ whole genome shotgun (WGS) entry which is preliminary data.</text>
</comment>
<keyword evidence="4" id="KW-1185">Reference proteome</keyword>
<reference evidence="3" key="1">
    <citation type="journal article" date="2020" name="Ecol. Evol.">
        <title>Genome structure and content of the rice root-knot nematode (Meloidogyne graminicola).</title>
        <authorList>
            <person name="Phan N.T."/>
            <person name="Danchin E.G.J."/>
            <person name="Klopp C."/>
            <person name="Perfus-Barbeoch L."/>
            <person name="Kozlowski D.K."/>
            <person name="Koutsovoulos G.D."/>
            <person name="Lopez-Roques C."/>
            <person name="Bouchez O."/>
            <person name="Zahm M."/>
            <person name="Besnard G."/>
            <person name="Bellafiore S."/>
        </authorList>
    </citation>
    <scope>NUCLEOTIDE SEQUENCE</scope>
    <source>
        <strain evidence="3">VN-18</strain>
    </source>
</reference>
<evidence type="ECO:0000256" key="1">
    <source>
        <dbReference type="SAM" id="MobiDB-lite"/>
    </source>
</evidence>
<keyword evidence="2" id="KW-0472">Membrane</keyword>
<organism evidence="3 4">
    <name type="scientific">Meloidogyne graminicola</name>
    <dbReference type="NCBI Taxonomy" id="189291"/>
    <lineage>
        <taxon>Eukaryota</taxon>
        <taxon>Metazoa</taxon>
        <taxon>Ecdysozoa</taxon>
        <taxon>Nematoda</taxon>
        <taxon>Chromadorea</taxon>
        <taxon>Rhabditida</taxon>
        <taxon>Tylenchina</taxon>
        <taxon>Tylenchomorpha</taxon>
        <taxon>Tylenchoidea</taxon>
        <taxon>Meloidogynidae</taxon>
        <taxon>Meloidogyninae</taxon>
        <taxon>Meloidogyne</taxon>
    </lineage>
</organism>
<accession>A0A8T0A1B0</accession>
<dbReference type="EMBL" id="JABEBT010000006">
    <property type="protein sequence ID" value="KAF7639228.1"/>
    <property type="molecule type" value="Genomic_DNA"/>
</dbReference>
<keyword evidence="2" id="KW-1133">Transmembrane helix</keyword>
<evidence type="ECO:0000256" key="2">
    <source>
        <dbReference type="SAM" id="Phobius"/>
    </source>
</evidence>
<feature type="region of interest" description="Disordered" evidence="1">
    <location>
        <begin position="62"/>
        <end position="82"/>
    </location>
</feature>
<gene>
    <name evidence="3" type="ORF">Mgra_00001189</name>
</gene>
<proteinExistence type="predicted"/>